<reference evidence="1" key="1">
    <citation type="submission" date="2020-08" db="EMBL/GenBank/DDBJ databases">
        <title>Multicomponent nature underlies the extraordinary mechanical properties of spider dragline silk.</title>
        <authorList>
            <person name="Kono N."/>
            <person name="Nakamura H."/>
            <person name="Mori M."/>
            <person name="Yoshida Y."/>
            <person name="Ohtoshi R."/>
            <person name="Malay A.D."/>
            <person name="Moran D.A.P."/>
            <person name="Tomita M."/>
            <person name="Numata K."/>
            <person name="Arakawa K."/>
        </authorList>
    </citation>
    <scope>NUCLEOTIDE SEQUENCE</scope>
</reference>
<sequence length="136" mass="15599">MQIESVQFWSDSTIALTWINTPPNQLKTFVGNRVSQIQQLSKDFQWKHISSEFNPADVLSRGLFVKELAANDLWWKGPDLQNMAVATPNSLRVSSTVTDQCFTNEFKLMSKGTLKLNIDSNFIDNFLDRIQIIFLN</sequence>
<proteinExistence type="predicted"/>
<accession>A0A8X6JVC4</accession>
<protein>
    <submittedName>
        <fullName evidence="1">Uncharacterized protein</fullName>
    </submittedName>
</protein>
<dbReference type="PANTHER" id="PTHR22955">
    <property type="entry name" value="RETROTRANSPOSON"/>
    <property type="match status" value="1"/>
</dbReference>
<comment type="caution">
    <text evidence="1">The sequence shown here is derived from an EMBL/GenBank/DDBJ whole genome shotgun (WGS) entry which is preliminary data.</text>
</comment>
<dbReference type="EMBL" id="BMAV01025155">
    <property type="protein sequence ID" value="GFS38913.1"/>
    <property type="molecule type" value="Genomic_DNA"/>
</dbReference>
<dbReference type="Proteomes" id="UP000886998">
    <property type="component" value="Unassembled WGS sequence"/>
</dbReference>
<dbReference type="OrthoDB" id="6431246at2759"/>
<dbReference type="PANTHER" id="PTHR22955:SF77">
    <property type="entry name" value="ASPARTIC PUTATIVE DOMAIN-CONTAINING PROTEIN-RELATED"/>
    <property type="match status" value="1"/>
</dbReference>
<gene>
    <name evidence="1" type="primary">AVEN_117938_1</name>
    <name evidence="1" type="ORF">TNIN_472691</name>
</gene>
<organism evidence="1 2">
    <name type="scientific">Trichonephila inaurata madagascariensis</name>
    <dbReference type="NCBI Taxonomy" id="2747483"/>
    <lineage>
        <taxon>Eukaryota</taxon>
        <taxon>Metazoa</taxon>
        <taxon>Ecdysozoa</taxon>
        <taxon>Arthropoda</taxon>
        <taxon>Chelicerata</taxon>
        <taxon>Arachnida</taxon>
        <taxon>Araneae</taxon>
        <taxon>Araneomorphae</taxon>
        <taxon>Entelegynae</taxon>
        <taxon>Araneoidea</taxon>
        <taxon>Nephilidae</taxon>
        <taxon>Trichonephila</taxon>
        <taxon>Trichonephila inaurata</taxon>
    </lineage>
</organism>
<dbReference type="AlphaFoldDB" id="A0A8X6JVC4"/>
<evidence type="ECO:0000313" key="2">
    <source>
        <dbReference type="Proteomes" id="UP000886998"/>
    </source>
</evidence>
<name>A0A8X6JVC4_9ARAC</name>
<evidence type="ECO:0000313" key="1">
    <source>
        <dbReference type="EMBL" id="GFS38913.1"/>
    </source>
</evidence>
<keyword evidence="2" id="KW-1185">Reference proteome</keyword>